<dbReference type="AlphaFoldDB" id="A0A8T0H654"/>
<sequence>MPVSRSTLAVVTFTFPVTLTLTTSDWPDHQTTKEAKKKGLRRDHQKNIPKKHSRPKNLRFSSLSRPRVSNPTPKTRHYPHSPYIPHPKSPSPNTPSRVMVSGSTRTSRLQTKWMSASESVPARWRGQTRGRGTVARG</sequence>
<evidence type="ECO:0000313" key="3">
    <source>
        <dbReference type="EMBL" id="KAG0566255.1"/>
    </source>
</evidence>
<keyword evidence="2" id="KW-0732">Signal</keyword>
<dbReference type="EMBL" id="CM026428">
    <property type="protein sequence ID" value="KAG0566255.1"/>
    <property type="molecule type" value="Genomic_DNA"/>
</dbReference>
<evidence type="ECO:0000256" key="2">
    <source>
        <dbReference type="SAM" id="SignalP"/>
    </source>
</evidence>
<protein>
    <recommendedName>
        <fullName evidence="5">Secreted protein</fullName>
    </recommendedName>
</protein>
<evidence type="ECO:0008006" key="5">
    <source>
        <dbReference type="Google" id="ProtNLM"/>
    </source>
</evidence>
<comment type="caution">
    <text evidence="3">The sequence shown here is derived from an EMBL/GenBank/DDBJ whole genome shotgun (WGS) entry which is preliminary data.</text>
</comment>
<keyword evidence="4" id="KW-1185">Reference proteome</keyword>
<gene>
    <name evidence="3" type="ORF">KC19_7G049900</name>
</gene>
<feature type="compositionally biased region" description="Basic residues" evidence="1">
    <location>
        <begin position="35"/>
        <end position="57"/>
    </location>
</feature>
<organism evidence="3 4">
    <name type="scientific">Ceratodon purpureus</name>
    <name type="common">Fire moss</name>
    <name type="synonym">Dicranum purpureum</name>
    <dbReference type="NCBI Taxonomy" id="3225"/>
    <lineage>
        <taxon>Eukaryota</taxon>
        <taxon>Viridiplantae</taxon>
        <taxon>Streptophyta</taxon>
        <taxon>Embryophyta</taxon>
        <taxon>Bryophyta</taxon>
        <taxon>Bryophytina</taxon>
        <taxon>Bryopsida</taxon>
        <taxon>Dicranidae</taxon>
        <taxon>Pseudoditrichales</taxon>
        <taxon>Ditrichaceae</taxon>
        <taxon>Ceratodon</taxon>
    </lineage>
</organism>
<feature type="chain" id="PRO_5035815461" description="Secreted protein" evidence="2">
    <location>
        <begin position="21"/>
        <end position="137"/>
    </location>
</feature>
<proteinExistence type="predicted"/>
<feature type="compositionally biased region" description="Polar residues" evidence="1">
    <location>
        <begin position="101"/>
        <end position="118"/>
    </location>
</feature>
<name>A0A8T0H654_CERPU</name>
<feature type="compositionally biased region" description="Pro residues" evidence="1">
    <location>
        <begin position="82"/>
        <end position="93"/>
    </location>
</feature>
<feature type="compositionally biased region" description="Polar residues" evidence="1">
    <location>
        <begin position="59"/>
        <end position="73"/>
    </location>
</feature>
<evidence type="ECO:0000256" key="1">
    <source>
        <dbReference type="SAM" id="MobiDB-lite"/>
    </source>
</evidence>
<accession>A0A8T0H654</accession>
<dbReference type="Proteomes" id="UP000822688">
    <property type="component" value="Chromosome 7"/>
</dbReference>
<reference evidence="3" key="1">
    <citation type="submission" date="2020-06" db="EMBL/GenBank/DDBJ databases">
        <title>WGS assembly of Ceratodon purpureus strain R40.</title>
        <authorList>
            <person name="Carey S.B."/>
            <person name="Jenkins J."/>
            <person name="Shu S."/>
            <person name="Lovell J.T."/>
            <person name="Sreedasyam A."/>
            <person name="Maumus F."/>
            <person name="Tiley G.P."/>
            <person name="Fernandez-Pozo N."/>
            <person name="Barry K."/>
            <person name="Chen C."/>
            <person name="Wang M."/>
            <person name="Lipzen A."/>
            <person name="Daum C."/>
            <person name="Saski C.A."/>
            <person name="Payton A.C."/>
            <person name="Mcbreen J.C."/>
            <person name="Conrad R.E."/>
            <person name="Kollar L.M."/>
            <person name="Olsson S."/>
            <person name="Huttunen S."/>
            <person name="Landis J.B."/>
            <person name="Wickett N.J."/>
            <person name="Johnson M.G."/>
            <person name="Rensing S.A."/>
            <person name="Grimwood J."/>
            <person name="Schmutz J."/>
            <person name="Mcdaniel S.F."/>
        </authorList>
    </citation>
    <scope>NUCLEOTIDE SEQUENCE</scope>
    <source>
        <strain evidence="3">R40</strain>
    </source>
</reference>
<feature type="region of interest" description="Disordered" evidence="1">
    <location>
        <begin position="23"/>
        <end position="137"/>
    </location>
</feature>
<evidence type="ECO:0000313" key="4">
    <source>
        <dbReference type="Proteomes" id="UP000822688"/>
    </source>
</evidence>
<feature type="signal peptide" evidence="2">
    <location>
        <begin position="1"/>
        <end position="20"/>
    </location>
</feature>